<dbReference type="RefSeq" id="WP_316265164.1">
    <property type="nucleotide sequence ID" value="NZ_AP027742.1"/>
</dbReference>
<dbReference type="Gene3D" id="3.30.1490.20">
    <property type="entry name" value="ATP-grasp fold, A domain"/>
    <property type="match status" value="1"/>
</dbReference>
<keyword evidence="2 4" id="KW-0547">Nucleotide-binding</keyword>
<proteinExistence type="predicted"/>
<sequence length="427" mass="48469">MNKEFEGRKLLIIGGTKTECDIVHYAKAKGAYTIVADYDSEAPGMKIADKAALISGKDVDALVDYCKQEKVDGVITGFVDILLSPYMEVCKRLNLPCYITDKMLSMSTNKVVFKETCDKYGVPVPHTYFMGKSIDEDTFKRINYPVFVKPLDGSGSRGAGVCNNEEELCAKFQEAVDYSTRGEAIIEDYITGREFLLDYIAVNGEFRLLSIFDRFMASDRGSAINYSTISMSPSKMVDYYLDNVNDRVVSMFKREGFTDGVLFMQGYYDGKRVTFYEMGCRLGGSYFNHEQACLGYNAMDMIIRFALTGQMVDDINTISEEAAKYKKYALDCNYLLKGTDETVALIVGMEEVEAMPECIEIQKYRDVGYHYGKDRTVDRPIMVAEVVADNKEEVKRIVNYINREFDVFNEYGESLLMEKLDPEILFQ</sequence>
<feature type="domain" description="ATP-grasp" evidence="5">
    <location>
        <begin position="114"/>
        <end position="307"/>
    </location>
</feature>
<dbReference type="SUPFAM" id="SSF56059">
    <property type="entry name" value="Glutathione synthetase ATP-binding domain-like"/>
    <property type="match status" value="1"/>
</dbReference>
<dbReference type="Proteomes" id="UP001305815">
    <property type="component" value="Chromosome"/>
</dbReference>
<evidence type="ECO:0000256" key="4">
    <source>
        <dbReference type="PROSITE-ProRule" id="PRU00409"/>
    </source>
</evidence>
<evidence type="ECO:0000259" key="5">
    <source>
        <dbReference type="PROSITE" id="PS50975"/>
    </source>
</evidence>
<name>A0ABM8IA44_9FIRM</name>
<dbReference type="InterPro" id="IPR048764">
    <property type="entry name" value="PylC_N"/>
</dbReference>
<keyword evidence="3 4" id="KW-0067">ATP-binding</keyword>
<evidence type="ECO:0000313" key="7">
    <source>
        <dbReference type="Proteomes" id="UP001305815"/>
    </source>
</evidence>
<evidence type="ECO:0000256" key="3">
    <source>
        <dbReference type="ARBA" id="ARBA00022840"/>
    </source>
</evidence>
<dbReference type="PANTHER" id="PTHR43585">
    <property type="entry name" value="FUMIPYRROLE BIOSYNTHESIS PROTEIN C"/>
    <property type="match status" value="1"/>
</dbReference>
<reference evidence="7" key="1">
    <citation type="journal article" date="2023" name="Int. J. Syst. Evol. Microbiol.">
        <title>Claveliimonas bilis gen. nov., sp. nov., deoxycholic acid-producing bacteria isolated from human faeces, and reclassification of Sellimonas monacensis Zenner et al. 2021 as Claveliimonas monacensis comb. nov.</title>
        <authorList>
            <person name="Hisatomi A."/>
            <person name="Kastawa N.W.E.P.G."/>
            <person name="Song I."/>
            <person name="Ohkuma M."/>
            <person name="Fukiya S."/>
            <person name="Sakamoto M."/>
        </authorList>
    </citation>
    <scope>NUCLEOTIDE SEQUENCE [LARGE SCALE GENOMIC DNA]</scope>
    <source>
        <strain evidence="7">12BBH14</strain>
    </source>
</reference>
<dbReference type="PANTHER" id="PTHR43585:SF2">
    <property type="entry name" value="ATP-GRASP ENZYME FSQD"/>
    <property type="match status" value="1"/>
</dbReference>
<dbReference type="Pfam" id="PF13535">
    <property type="entry name" value="ATP-grasp_4"/>
    <property type="match status" value="1"/>
</dbReference>
<keyword evidence="1" id="KW-0436">Ligase</keyword>
<dbReference type="Pfam" id="PF21360">
    <property type="entry name" value="PylC-like_N"/>
    <property type="match status" value="1"/>
</dbReference>
<dbReference type="InterPro" id="IPR013815">
    <property type="entry name" value="ATP_grasp_subdomain_1"/>
</dbReference>
<keyword evidence="7" id="KW-1185">Reference proteome</keyword>
<evidence type="ECO:0000256" key="1">
    <source>
        <dbReference type="ARBA" id="ARBA00022598"/>
    </source>
</evidence>
<dbReference type="Gene3D" id="3.30.470.20">
    <property type="entry name" value="ATP-grasp fold, B domain"/>
    <property type="match status" value="1"/>
</dbReference>
<accession>A0ABM8IA44</accession>
<organism evidence="6 7">
    <name type="scientific">Claveliimonas bilis</name>
    <dbReference type="NCBI Taxonomy" id="3028070"/>
    <lineage>
        <taxon>Bacteria</taxon>
        <taxon>Bacillati</taxon>
        <taxon>Bacillota</taxon>
        <taxon>Clostridia</taxon>
        <taxon>Lachnospirales</taxon>
        <taxon>Lachnospiraceae</taxon>
        <taxon>Claveliimonas</taxon>
    </lineage>
</organism>
<evidence type="ECO:0000313" key="6">
    <source>
        <dbReference type="EMBL" id="BDZ78158.1"/>
    </source>
</evidence>
<protein>
    <recommendedName>
        <fullName evidence="5">ATP-grasp domain-containing protein</fullName>
    </recommendedName>
</protein>
<dbReference type="EMBL" id="AP027742">
    <property type="protein sequence ID" value="BDZ78158.1"/>
    <property type="molecule type" value="Genomic_DNA"/>
</dbReference>
<dbReference type="InterPro" id="IPR016185">
    <property type="entry name" value="PreATP-grasp_dom_sf"/>
</dbReference>
<dbReference type="SUPFAM" id="SSF52440">
    <property type="entry name" value="PreATP-grasp domain"/>
    <property type="match status" value="1"/>
</dbReference>
<dbReference type="InterPro" id="IPR011761">
    <property type="entry name" value="ATP-grasp"/>
</dbReference>
<gene>
    <name evidence="6" type="ORF">Lac1_23410</name>
</gene>
<dbReference type="PROSITE" id="PS50975">
    <property type="entry name" value="ATP_GRASP"/>
    <property type="match status" value="1"/>
</dbReference>
<dbReference type="Gene3D" id="3.40.50.20">
    <property type="match status" value="1"/>
</dbReference>
<evidence type="ECO:0000256" key="2">
    <source>
        <dbReference type="ARBA" id="ARBA00022741"/>
    </source>
</evidence>
<dbReference type="InterPro" id="IPR052032">
    <property type="entry name" value="ATP-dep_AA_Ligase"/>
</dbReference>